<keyword evidence="3" id="KW-1185">Reference proteome</keyword>
<feature type="compositionally biased region" description="Basic and acidic residues" evidence="1">
    <location>
        <begin position="294"/>
        <end position="305"/>
    </location>
</feature>
<evidence type="ECO:0000256" key="1">
    <source>
        <dbReference type="SAM" id="MobiDB-lite"/>
    </source>
</evidence>
<reference evidence="2 3" key="1">
    <citation type="submission" date="2015-09" db="EMBL/GenBank/DDBJ databases">
        <title>Host preference determinants of Valsa canker pathogens revealed by comparative genomics.</title>
        <authorList>
            <person name="Yin Z."/>
            <person name="Huang L."/>
        </authorList>
    </citation>
    <scope>NUCLEOTIDE SEQUENCE [LARGE SCALE GENOMIC DNA]</scope>
    <source>
        <strain evidence="2 3">03-1</strain>
    </source>
</reference>
<dbReference type="InterPro" id="IPR012535">
    <property type="entry name" value="Cell_div_Cdc14"/>
</dbReference>
<organism evidence="2 3">
    <name type="scientific">Cytospora schulzeri</name>
    <dbReference type="NCBI Taxonomy" id="448051"/>
    <lineage>
        <taxon>Eukaryota</taxon>
        <taxon>Fungi</taxon>
        <taxon>Dikarya</taxon>
        <taxon>Ascomycota</taxon>
        <taxon>Pezizomycotina</taxon>
        <taxon>Sordariomycetes</taxon>
        <taxon>Sordariomycetidae</taxon>
        <taxon>Diaporthales</taxon>
        <taxon>Cytosporaceae</taxon>
        <taxon>Cytospora</taxon>
    </lineage>
</organism>
<feature type="compositionally biased region" description="Polar residues" evidence="1">
    <location>
        <begin position="281"/>
        <end position="293"/>
    </location>
</feature>
<dbReference type="PANTHER" id="PTHR34065">
    <property type="entry name" value="CELL DIVISION CONTROL PROTEIN 14"/>
    <property type="match status" value="1"/>
</dbReference>
<sequence>METLLSVAFDNLSSFDGPKVKKGLRQVEGLLAQICLSAHAASANKNNGSNPASPKQSPEDAKQQQPPPTKKKQPKFPLSDLSDDAAFREFFKLQDGFQWNIATRLIQTLDRLLAKSDDGSMDVLMLSALDSLQGVLLLHPPSRLLFSREQSMNLLLDLLEPVNCPAIQSATLLVLVVALLETPRNTRTFEHLDGLLTVSSIFKSRSTARDVKFKTMEFLYFYLMPETPSVPVVDGSSGSGSSSNNNSRSSSSGESAASSSASSSSSSSAAAAAGAGLLRQGTPSRTGRATPSSRRNDGERSDSAEGARPGEGGTLKQQTKQEMLRRHLPNVDELVKDLQQYAPFGGAVA</sequence>
<evidence type="ECO:0008006" key="4">
    <source>
        <dbReference type="Google" id="ProtNLM"/>
    </source>
</evidence>
<dbReference type="Pfam" id="PF08045">
    <property type="entry name" value="CDC14"/>
    <property type="match status" value="2"/>
</dbReference>
<feature type="region of interest" description="Disordered" evidence="1">
    <location>
        <begin position="232"/>
        <end position="323"/>
    </location>
</feature>
<dbReference type="STRING" id="356882.A0A423W0F7"/>
<gene>
    <name evidence="2" type="ORF">VMCG_07926</name>
</gene>
<dbReference type="EMBL" id="LKEA01000031">
    <property type="protein sequence ID" value="ROV96828.1"/>
    <property type="molecule type" value="Genomic_DNA"/>
</dbReference>
<dbReference type="OrthoDB" id="5357220at2759"/>
<evidence type="ECO:0000313" key="2">
    <source>
        <dbReference type="EMBL" id="ROV96828.1"/>
    </source>
</evidence>
<comment type="caution">
    <text evidence="2">The sequence shown here is derived from an EMBL/GenBank/DDBJ whole genome shotgun (WGS) entry which is preliminary data.</text>
</comment>
<proteinExistence type="predicted"/>
<feature type="compositionally biased region" description="Polar residues" evidence="1">
    <location>
        <begin position="43"/>
        <end position="56"/>
    </location>
</feature>
<dbReference type="Proteomes" id="UP000283895">
    <property type="component" value="Unassembled WGS sequence"/>
</dbReference>
<name>A0A423W0F7_9PEZI</name>
<dbReference type="AlphaFoldDB" id="A0A423W0F7"/>
<feature type="region of interest" description="Disordered" evidence="1">
    <location>
        <begin position="42"/>
        <end position="78"/>
    </location>
</feature>
<evidence type="ECO:0000313" key="3">
    <source>
        <dbReference type="Proteomes" id="UP000283895"/>
    </source>
</evidence>
<dbReference type="PANTHER" id="PTHR34065:SF1">
    <property type="entry name" value="CELL DIVISION CONTROL PROTEIN 14"/>
    <property type="match status" value="1"/>
</dbReference>
<protein>
    <recommendedName>
        <fullName evidence="4">Cell division control protein 14</fullName>
    </recommendedName>
</protein>
<feature type="compositionally biased region" description="Low complexity" evidence="1">
    <location>
        <begin position="235"/>
        <end position="276"/>
    </location>
</feature>
<accession>A0A423W0F7</accession>